<gene>
    <name evidence="2" type="ORF">A6V39_03550</name>
</gene>
<evidence type="ECO:0000256" key="1">
    <source>
        <dbReference type="SAM" id="Phobius"/>
    </source>
</evidence>
<keyword evidence="3" id="KW-1185">Reference proteome</keyword>
<reference evidence="3" key="1">
    <citation type="submission" date="2016-04" db="EMBL/GenBank/DDBJ databases">
        <authorList>
            <person name="Quiroz-Castaneda R.E."/>
            <person name="Martinez-Ocampo F."/>
        </authorList>
    </citation>
    <scope>NUCLEOTIDE SEQUENCE [LARGE SCALE GENOMIC DNA]</scope>
    <source>
        <strain evidence="3">INIFAP01</strain>
    </source>
</reference>
<dbReference type="STRING" id="432608.A6V39_03550"/>
<proteinExistence type="predicted"/>
<accession>A0A1A9QD75</accession>
<protein>
    <submittedName>
        <fullName evidence="2">Uncharacterized protein</fullName>
    </submittedName>
</protein>
<dbReference type="EMBL" id="LWUJ01000012">
    <property type="protein sequence ID" value="OAL09961.1"/>
    <property type="molecule type" value="Genomic_DNA"/>
</dbReference>
<dbReference type="Proteomes" id="UP000077623">
    <property type="component" value="Unassembled WGS sequence"/>
</dbReference>
<evidence type="ECO:0000313" key="3">
    <source>
        <dbReference type="Proteomes" id="UP000077623"/>
    </source>
</evidence>
<dbReference type="RefSeq" id="WP_187150347.1">
    <property type="nucleotide sequence ID" value="NZ_LWUJ01000012.1"/>
</dbReference>
<keyword evidence="1" id="KW-0812">Transmembrane</keyword>
<keyword evidence="1" id="KW-0472">Membrane</keyword>
<name>A0A1A9QD75_9MOLU</name>
<comment type="caution">
    <text evidence="2">The sequence shown here is derived from an EMBL/GenBank/DDBJ whole genome shotgun (WGS) entry which is preliminary data.</text>
</comment>
<sequence length="120" mass="13592">MLAKVIAGIAGTSIATTAGIVSYFYLTSGYTIKDLLSKEKTKKEALNKDTTDKTGWLPKWKEYSKIPSTNAWNVSNWDKIKSAQDKVPDEFAEECGKRINNKVKSSEDQEYKNFINWCTK</sequence>
<keyword evidence="1" id="KW-1133">Transmembrane helix</keyword>
<organism evidence="2 3">
    <name type="scientific">Candidatus Mycoplasma haematobovis</name>
    <dbReference type="NCBI Taxonomy" id="432608"/>
    <lineage>
        <taxon>Bacteria</taxon>
        <taxon>Bacillati</taxon>
        <taxon>Mycoplasmatota</taxon>
        <taxon>Mollicutes</taxon>
        <taxon>Mycoplasmataceae</taxon>
        <taxon>Mycoplasma</taxon>
    </lineage>
</organism>
<dbReference type="AlphaFoldDB" id="A0A1A9QD75"/>
<evidence type="ECO:0000313" key="2">
    <source>
        <dbReference type="EMBL" id="OAL09961.1"/>
    </source>
</evidence>
<feature type="transmembrane region" description="Helical" evidence="1">
    <location>
        <begin position="6"/>
        <end position="26"/>
    </location>
</feature>